<dbReference type="InterPro" id="IPR001867">
    <property type="entry name" value="OmpR/PhoB-type_DNA-bd"/>
</dbReference>
<dbReference type="eggNOG" id="COG0745">
    <property type="taxonomic scope" value="Bacteria"/>
</dbReference>
<dbReference type="EMBL" id="AYXG01000074">
    <property type="protein sequence ID" value="EWC62662.1"/>
    <property type="molecule type" value="Genomic_DNA"/>
</dbReference>
<sequence>METGNVLERLDVPLVLCVGTSTEQLAAIAEATQGRAAVLYLPDQRALRTALDTTIAEAPPLLTAHPVVECGGLRLDPGSRSATWHGAPLALSAREFDLLSALAGEPGRVWTFAELTTHVWGRPYVGDTQAVVSAVKRLRRQLRAAPADLGVESVRGVGYRVAVPGGSH</sequence>
<accession>W7J0X1</accession>
<dbReference type="AlphaFoldDB" id="W7J0X1"/>
<dbReference type="SUPFAM" id="SSF46894">
    <property type="entry name" value="C-terminal effector domain of the bipartite response regulators"/>
    <property type="match status" value="1"/>
</dbReference>
<keyword evidence="5" id="KW-1185">Reference proteome</keyword>
<dbReference type="OrthoDB" id="3691954at2"/>
<comment type="caution">
    <text evidence="4">The sequence shown here is derived from an EMBL/GenBank/DDBJ whole genome shotgun (WGS) entry which is preliminary data.</text>
</comment>
<evidence type="ECO:0000313" key="5">
    <source>
        <dbReference type="Proteomes" id="UP000019277"/>
    </source>
</evidence>
<keyword evidence="1 2" id="KW-0238">DNA-binding</keyword>
<dbReference type="CDD" id="cd00383">
    <property type="entry name" value="trans_reg_C"/>
    <property type="match status" value="1"/>
</dbReference>
<dbReference type="Gene3D" id="1.10.10.10">
    <property type="entry name" value="Winged helix-like DNA-binding domain superfamily/Winged helix DNA-binding domain"/>
    <property type="match status" value="1"/>
</dbReference>
<evidence type="ECO:0000256" key="2">
    <source>
        <dbReference type="PROSITE-ProRule" id="PRU01091"/>
    </source>
</evidence>
<name>W7J0X1_9PSEU</name>
<evidence type="ECO:0000256" key="1">
    <source>
        <dbReference type="ARBA" id="ARBA00023125"/>
    </source>
</evidence>
<evidence type="ECO:0000313" key="4">
    <source>
        <dbReference type="EMBL" id="EWC62662.1"/>
    </source>
</evidence>
<feature type="DNA-binding region" description="OmpR/PhoB-type" evidence="2">
    <location>
        <begin position="65"/>
        <end position="163"/>
    </location>
</feature>
<dbReference type="InterPro" id="IPR036388">
    <property type="entry name" value="WH-like_DNA-bd_sf"/>
</dbReference>
<dbReference type="PATRIC" id="fig|909613.9.peg.2030"/>
<dbReference type="Pfam" id="PF00486">
    <property type="entry name" value="Trans_reg_C"/>
    <property type="match status" value="1"/>
</dbReference>
<dbReference type="InterPro" id="IPR016032">
    <property type="entry name" value="Sig_transdc_resp-reg_C-effctor"/>
</dbReference>
<dbReference type="GO" id="GO:0000160">
    <property type="term" value="P:phosphorelay signal transduction system"/>
    <property type="evidence" value="ECO:0007669"/>
    <property type="project" value="InterPro"/>
</dbReference>
<dbReference type="GO" id="GO:0006355">
    <property type="term" value="P:regulation of DNA-templated transcription"/>
    <property type="evidence" value="ECO:0007669"/>
    <property type="project" value="InterPro"/>
</dbReference>
<protein>
    <submittedName>
        <fullName evidence="4">Two component transcriptional regulator, winged helix family</fullName>
    </submittedName>
</protein>
<dbReference type="STRING" id="909613.UO65_2014"/>
<dbReference type="SMART" id="SM00862">
    <property type="entry name" value="Trans_reg_C"/>
    <property type="match status" value="1"/>
</dbReference>
<dbReference type="Proteomes" id="UP000019277">
    <property type="component" value="Unassembled WGS sequence"/>
</dbReference>
<dbReference type="RefSeq" id="WP_152552041.1">
    <property type="nucleotide sequence ID" value="NZ_AYXG01000074.1"/>
</dbReference>
<feature type="domain" description="OmpR/PhoB-type" evidence="3">
    <location>
        <begin position="65"/>
        <end position="163"/>
    </location>
</feature>
<reference evidence="4 5" key="1">
    <citation type="journal article" date="2014" name="Genome Announc.">
        <title>Draft Genome Sequence of the Antitrypanosomally Active Sponge-Associated Bacterium Actinokineospora sp. Strain EG49.</title>
        <authorList>
            <person name="Harjes J."/>
            <person name="Ryu T."/>
            <person name="Abdelmohsen U.R."/>
            <person name="Moitinho-Silva L."/>
            <person name="Horn H."/>
            <person name="Ravasi T."/>
            <person name="Hentschel U."/>
        </authorList>
    </citation>
    <scope>NUCLEOTIDE SEQUENCE [LARGE SCALE GENOMIC DNA]</scope>
    <source>
        <strain evidence="4 5">EG49</strain>
    </source>
</reference>
<evidence type="ECO:0000259" key="3">
    <source>
        <dbReference type="PROSITE" id="PS51755"/>
    </source>
</evidence>
<organism evidence="4 5">
    <name type="scientific">Actinokineospora spheciospongiae</name>
    <dbReference type="NCBI Taxonomy" id="909613"/>
    <lineage>
        <taxon>Bacteria</taxon>
        <taxon>Bacillati</taxon>
        <taxon>Actinomycetota</taxon>
        <taxon>Actinomycetes</taxon>
        <taxon>Pseudonocardiales</taxon>
        <taxon>Pseudonocardiaceae</taxon>
        <taxon>Actinokineospora</taxon>
    </lineage>
</organism>
<gene>
    <name evidence="4" type="ORF">UO65_2014</name>
</gene>
<proteinExistence type="predicted"/>
<dbReference type="PROSITE" id="PS51755">
    <property type="entry name" value="OMPR_PHOB"/>
    <property type="match status" value="1"/>
</dbReference>
<dbReference type="GO" id="GO:0003677">
    <property type="term" value="F:DNA binding"/>
    <property type="evidence" value="ECO:0007669"/>
    <property type="project" value="UniProtKB-UniRule"/>
</dbReference>